<evidence type="ECO:0000313" key="3">
    <source>
        <dbReference type="EMBL" id="NMF98417.1"/>
    </source>
</evidence>
<protein>
    <submittedName>
        <fullName evidence="3">Zinc-ribbon domain-containing protein</fullName>
    </submittedName>
</protein>
<reference evidence="3 4" key="1">
    <citation type="submission" date="2019-12" db="EMBL/GenBank/DDBJ databases">
        <title>Comparative genomics gives insights into the taxonomy of the Azoarcus-Aromatoleum group and reveals separate origins of nif in the plant-associated Azoarcus and non-plant-associated Aromatoleum sub-groups.</title>
        <authorList>
            <person name="Lafos M."/>
            <person name="Maluk M."/>
            <person name="Batista M."/>
            <person name="Junghare M."/>
            <person name="Carmona M."/>
            <person name="Faoro H."/>
            <person name="Cruz L.M."/>
            <person name="Battistoni F."/>
            <person name="De Souza E."/>
            <person name="Pedrosa F."/>
            <person name="Chen W.-M."/>
            <person name="Poole P.S."/>
            <person name="Dixon R.A."/>
            <person name="James E.K."/>
        </authorList>
    </citation>
    <scope>NUCLEOTIDE SEQUENCE [LARGE SCALE GENOMIC DNA]</scope>
    <source>
        <strain evidence="3 4">T</strain>
    </source>
</reference>
<evidence type="ECO:0000259" key="2">
    <source>
        <dbReference type="Pfam" id="PF13240"/>
    </source>
</evidence>
<accession>A0ABX1NGJ3</accession>
<dbReference type="Proteomes" id="UP000634522">
    <property type="component" value="Unassembled WGS sequence"/>
</dbReference>
<sequence>MAIIACPECRKDVSDKAKLCPSCGYRIRKSKFLKVLATSIIGGVAILVVSGIAVGRMSSISAKNAVLNRIGNNHGSSVTITKYSDNNRTGEHYVCGVAGRWDASTGKLDAPQLFFVVQKGWLSTTEKAYIQSDQNFWDIYSKIARCS</sequence>
<keyword evidence="1" id="KW-1133">Transmembrane helix</keyword>
<name>A0ABX1NGJ3_9RHOO</name>
<proteinExistence type="predicted"/>
<organism evidence="3 4">
    <name type="scientific">Aromatoleum toluolicum</name>
    <dbReference type="NCBI Taxonomy" id="90060"/>
    <lineage>
        <taxon>Bacteria</taxon>
        <taxon>Pseudomonadati</taxon>
        <taxon>Pseudomonadota</taxon>
        <taxon>Betaproteobacteria</taxon>
        <taxon>Rhodocyclales</taxon>
        <taxon>Rhodocyclaceae</taxon>
        <taxon>Aromatoleum</taxon>
    </lineage>
</organism>
<comment type="caution">
    <text evidence="3">The sequence shown here is derived from an EMBL/GenBank/DDBJ whole genome shotgun (WGS) entry which is preliminary data.</text>
</comment>
<gene>
    <name evidence="3" type="ORF">GPA27_13580</name>
</gene>
<evidence type="ECO:0000313" key="4">
    <source>
        <dbReference type="Proteomes" id="UP000634522"/>
    </source>
</evidence>
<keyword evidence="1" id="KW-0472">Membrane</keyword>
<dbReference type="EMBL" id="WTVS01000026">
    <property type="protein sequence ID" value="NMF98417.1"/>
    <property type="molecule type" value="Genomic_DNA"/>
</dbReference>
<dbReference type="InterPro" id="IPR026870">
    <property type="entry name" value="Zinc_ribbon_dom"/>
</dbReference>
<keyword evidence="4" id="KW-1185">Reference proteome</keyword>
<keyword evidence="1" id="KW-0812">Transmembrane</keyword>
<feature type="domain" description="Zinc-ribbon" evidence="2">
    <location>
        <begin position="6"/>
        <end position="26"/>
    </location>
</feature>
<dbReference type="RefSeq" id="WP_169141168.1">
    <property type="nucleotide sequence ID" value="NZ_WTVS01000026.1"/>
</dbReference>
<feature type="transmembrane region" description="Helical" evidence="1">
    <location>
        <begin position="35"/>
        <end position="54"/>
    </location>
</feature>
<dbReference type="Pfam" id="PF13240">
    <property type="entry name" value="Zn_Ribbon_1"/>
    <property type="match status" value="1"/>
</dbReference>
<evidence type="ECO:0000256" key="1">
    <source>
        <dbReference type="SAM" id="Phobius"/>
    </source>
</evidence>